<keyword evidence="4" id="KW-1185">Reference proteome</keyword>
<reference evidence="4" key="1">
    <citation type="journal article" date="2018" name="Nat. Microbiol.">
        <title>Leveraging single-cell genomics to expand the fungal tree of life.</title>
        <authorList>
            <person name="Ahrendt S.R."/>
            <person name="Quandt C.A."/>
            <person name="Ciobanu D."/>
            <person name="Clum A."/>
            <person name="Salamov A."/>
            <person name="Andreopoulos B."/>
            <person name="Cheng J.F."/>
            <person name="Woyke T."/>
            <person name="Pelin A."/>
            <person name="Henrissat B."/>
            <person name="Reynolds N.K."/>
            <person name="Benny G.L."/>
            <person name="Smith M.E."/>
            <person name="James T.Y."/>
            <person name="Grigoriev I.V."/>
        </authorList>
    </citation>
    <scope>NUCLEOTIDE SEQUENCE [LARGE SCALE GENOMIC DNA]</scope>
    <source>
        <strain evidence="4">Benny S71-1</strain>
    </source>
</reference>
<evidence type="ECO:0000256" key="1">
    <source>
        <dbReference type="SAM" id="Phobius"/>
    </source>
</evidence>
<organism evidence="3 4">
    <name type="scientific">Syncephalis pseudoplumigaleata</name>
    <dbReference type="NCBI Taxonomy" id="1712513"/>
    <lineage>
        <taxon>Eukaryota</taxon>
        <taxon>Fungi</taxon>
        <taxon>Fungi incertae sedis</taxon>
        <taxon>Zoopagomycota</taxon>
        <taxon>Zoopagomycotina</taxon>
        <taxon>Zoopagomycetes</taxon>
        <taxon>Zoopagales</taxon>
        <taxon>Piptocephalidaceae</taxon>
        <taxon>Syncephalis</taxon>
    </lineage>
</organism>
<feature type="transmembrane region" description="Helical" evidence="1">
    <location>
        <begin position="70"/>
        <end position="98"/>
    </location>
</feature>
<feature type="transmembrane region" description="Helical" evidence="1">
    <location>
        <begin position="279"/>
        <end position="298"/>
    </location>
</feature>
<feature type="transmembrane region" description="Helical" evidence="1">
    <location>
        <begin position="104"/>
        <end position="125"/>
    </location>
</feature>
<evidence type="ECO:0000313" key="3">
    <source>
        <dbReference type="EMBL" id="RKP26996.1"/>
    </source>
</evidence>
<accession>A0A4P9Z3G2</accession>
<protein>
    <recommendedName>
        <fullName evidence="5">Plasma-membrane choline transporter-domain-containing protein</fullName>
    </recommendedName>
</protein>
<dbReference type="OrthoDB" id="44736at2759"/>
<keyword evidence="2" id="KW-0732">Signal</keyword>
<dbReference type="Proteomes" id="UP000278143">
    <property type="component" value="Unassembled WGS sequence"/>
</dbReference>
<feature type="chain" id="PRO_5020433014" description="Plasma-membrane choline transporter-domain-containing protein" evidence="2">
    <location>
        <begin position="25"/>
        <end position="369"/>
    </location>
</feature>
<feature type="transmembrane region" description="Helical" evidence="1">
    <location>
        <begin position="29"/>
        <end position="49"/>
    </location>
</feature>
<feature type="signal peptide" evidence="2">
    <location>
        <begin position="1"/>
        <end position="24"/>
    </location>
</feature>
<name>A0A4P9Z3G2_9FUNG</name>
<gene>
    <name evidence="3" type="ORF">SYNPS1DRAFT_21368</name>
</gene>
<dbReference type="AlphaFoldDB" id="A0A4P9Z3G2"/>
<evidence type="ECO:0000313" key="4">
    <source>
        <dbReference type="Proteomes" id="UP000278143"/>
    </source>
</evidence>
<feature type="transmembrane region" description="Helical" evidence="1">
    <location>
        <begin position="188"/>
        <end position="210"/>
    </location>
</feature>
<evidence type="ECO:0008006" key="5">
    <source>
        <dbReference type="Google" id="ProtNLM"/>
    </source>
</evidence>
<keyword evidence="1" id="KW-0472">Membrane</keyword>
<keyword evidence="1" id="KW-1133">Transmembrane helix</keyword>
<keyword evidence="1" id="KW-0812">Transmembrane</keyword>
<sequence>MPALRATLLLAIVLPLVMCGVALGHGDWQLLALFSLPLCGAIYIAVRSWRAALYGAVLLREINGLILRRIGLWTTVAVVALLLGGYTLLVFMVALGAMAWSGSVFAALPLLFCFLWTVQIAVHFVRLVATRVFAACYWPTTSELPGGQLSQASHHSIAHAIRCGGALCYGSLLPTIYPNGFTCRRVGLLARVAAFHIYSFVFVAVVGRHFHPAGWAARTLMHTRRMSSAYTQSATAGLLTAALFVVGIVLMNVNGLLIDFASPLSSLSSSMAASMARSVLQLATVVVVCTTLLAVELARSGVLTLLVSIAVDPSHFRYDHGDFWDAFSTVCPEFDRLNVPIAKRSPGSYRSSSILSLSRPKPARIVSYY</sequence>
<feature type="transmembrane region" description="Helical" evidence="1">
    <location>
        <begin position="230"/>
        <end position="258"/>
    </location>
</feature>
<evidence type="ECO:0000256" key="2">
    <source>
        <dbReference type="SAM" id="SignalP"/>
    </source>
</evidence>
<dbReference type="EMBL" id="KZ989291">
    <property type="protein sequence ID" value="RKP26996.1"/>
    <property type="molecule type" value="Genomic_DNA"/>
</dbReference>
<proteinExistence type="predicted"/>